<gene>
    <name evidence="3" type="ORF">H0H81_009076</name>
</gene>
<dbReference type="InterPro" id="IPR059179">
    <property type="entry name" value="MLKL-like_MCAfunc"/>
</dbReference>
<evidence type="ECO:0000256" key="1">
    <source>
        <dbReference type="SAM" id="Coils"/>
    </source>
</evidence>
<dbReference type="InterPro" id="IPR027417">
    <property type="entry name" value="P-loop_NTPase"/>
</dbReference>
<accession>A0A9P7GQ58</accession>
<dbReference type="PANTHER" id="PTHR47691">
    <property type="entry name" value="REGULATOR-RELATED"/>
    <property type="match status" value="1"/>
</dbReference>
<dbReference type="OrthoDB" id="1534087at2759"/>
<dbReference type="PANTHER" id="PTHR47691:SF3">
    <property type="entry name" value="HTH-TYPE TRANSCRIPTIONAL REGULATOR RV0890C-RELATED"/>
    <property type="match status" value="1"/>
</dbReference>
<keyword evidence="1" id="KW-0175">Coiled coil</keyword>
<evidence type="ECO:0000259" key="2">
    <source>
        <dbReference type="Pfam" id="PF20703"/>
    </source>
</evidence>
<dbReference type="Gene3D" id="1.25.40.10">
    <property type="entry name" value="Tetratricopeptide repeat domain"/>
    <property type="match status" value="1"/>
</dbReference>
<dbReference type="Pfam" id="PF20703">
    <property type="entry name" value="nSTAND1"/>
    <property type="match status" value="1"/>
</dbReference>
<keyword evidence="4" id="KW-1185">Reference proteome</keyword>
<dbReference type="AlphaFoldDB" id="A0A9P7GQ58"/>
<name>A0A9P7GQ58_9AGAR</name>
<feature type="coiled-coil region" evidence="1">
    <location>
        <begin position="121"/>
        <end position="148"/>
    </location>
</feature>
<evidence type="ECO:0000313" key="4">
    <source>
        <dbReference type="Proteomes" id="UP000717328"/>
    </source>
</evidence>
<dbReference type="EMBL" id="JABCKI010000026">
    <property type="protein sequence ID" value="KAG5653959.1"/>
    <property type="molecule type" value="Genomic_DNA"/>
</dbReference>
<dbReference type="SUPFAM" id="SSF52540">
    <property type="entry name" value="P-loop containing nucleoside triphosphate hydrolases"/>
    <property type="match status" value="1"/>
</dbReference>
<dbReference type="Proteomes" id="UP000717328">
    <property type="component" value="Unassembled WGS sequence"/>
</dbReference>
<reference evidence="3" key="1">
    <citation type="submission" date="2021-02" db="EMBL/GenBank/DDBJ databases">
        <authorList>
            <person name="Nieuwenhuis M."/>
            <person name="Van De Peppel L.J.J."/>
        </authorList>
    </citation>
    <scope>NUCLEOTIDE SEQUENCE</scope>
    <source>
        <strain evidence="3">D49</strain>
    </source>
</reference>
<dbReference type="SUPFAM" id="SSF48452">
    <property type="entry name" value="TPR-like"/>
    <property type="match status" value="1"/>
</dbReference>
<proteinExistence type="predicted"/>
<protein>
    <recommendedName>
        <fullName evidence="2">Novel STAND NTPase 1 domain-containing protein</fullName>
    </recommendedName>
</protein>
<organism evidence="3 4">
    <name type="scientific">Sphagnurus paluster</name>
    <dbReference type="NCBI Taxonomy" id="117069"/>
    <lineage>
        <taxon>Eukaryota</taxon>
        <taxon>Fungi</taxon>
        <taxon>Dikarya</taxon>
        <taxon>Basidiomycota</taxon>
        <taxon>Agaricomycotina</taxon>
        <taxon>Agaricomycetes</taxon>
        <taxon>Agaricomycetidae</taxon>
        <taxon>Agaricales</taxon>
        <taxon>Tricholomatineae</taxon>
        <taxon>Lyophyllaceae</taxon>
        <taxon>Sphagnurus</taxon>
    </lineage>
</organism>
<comment type="caution">
    <text evidence="3">The sequence shown here is derived from an EMBL/GenBank/DDBJ whole genome shotgun (WGS) entry which is preliminary data.</text>
</comment>
<dbReference type="InterPro" id="IPR011990">
    <property type="entry name" value="TPR-like_helical_dom_sf"/>
</dbReference>
<dbReference type="InterPro" id="IPR049052">
    <property type="entry name" value="nSTAND1"/>
</dbReference>
<dbReference type="CDD" id="cd21037">
    <property type="entry name" value="MLKL_NTD"/>
    <property type="match status" value="1"/>
</dbReference>
<sequence>MSTAIQDNHGTLKRAQELKNRIQGLVAVLVNELKDKKAEEIEEKLKQDIHTLEENLIFIHKKLDEIASQHAFLVVFFKSLNEEKVRKCVDRLNNSLESFDLARKINQSILLRQLAEILAYHDSQKQALRNMQEDIKETKVTMQEVKSILTQRQVPTASSPGYIGLSGVMPSNTRIFHGREKVVNDLVAILTQTSRPRVCIMGPGGMGKTSTALAIMAHPDVKKSFPDRNQVWVPCANATSVYLLLETLCLALGIRALGENPFADITEMLAGSFHPLILLLDNFETPWDIDGPQARSQVEEILCAIENIPHIALLVTMRSSSPPSKERIAWHPLDLHAVDREAAIQIYLDVLGDANKNSHELRDDPALLSLLEMIGHMPLAITLMANVAQLGLSPAKLVEKYKQHGTAMLSSSGEDAKHNMDLCISLSVDSAPMKKVPEALNLLATIAMLPGGVTFETLDTLWAPNYDNLMLALKTLRERSLLVQQDSTFLVLPVICRYILEPSRFPKTVHNSLVDACCHFLAQHSFNPRSNDGYYIEHLKAISAEETNLQAILLDTTVPTLPLIEALITLAQHQEATRPRSKVIEHALKLLDGVEDNTKLLGLALKCQGDIFQLQDFNDRALESLTQAHNLFISINKKTEVAECNLRIWDLLQITSPNYSQSDHRAIITEALLEFESANDRYGIALCLVQYGSLFSNVLALTLAREIFVEFNDLPRVAVTAYQIAACLYFQNSLEEAKLWAETAVKQFEDIRRHDSRPTQFLGQILIAEGAFEEALNKMGACLKGKYYGGHHEVADTLVDMGRAWAKMGRKEDAQAAFEESITYYAKSNATDNYSIRGYKICQYFIRKLWNPEALPADDELYALQWRLVQGQSIEELL</sequence>
<reference evidence="3" key="2">
    <citation type="submission" date="2021-10" db="EMBL/GenBank/DDBJ databases">
        <title>Phylogenomics reveals ancestral predisposition of the termite-cultivated fungus Termitomyces towards a domesticated lifestyle.</title>
        <authorList>
            <person name="Auxier B."/>
            <person name="Grum-Grzhimaylo A."/>
            <person name="Cardenas M.E."/>
            <person name="Lodge J.D."/>
            <person name="Laessoe T."/>
            <person name="Pedersen O."/>
            <person name="Smith M.E."/>
            <person name="Kuyper T.W."/>
            <person name="Franco-Molano E.A."/>
            <person name="Baroni T.J."/>
            <person name="Aanen D.K."/>
        </authorList>
    </citation>
    <scope>NUCLEOTIDE SEQUENCE</scope>
    <source>
        <strain evidence="3">D49</strain>
    </source>
</reference>
<dbReference type="Gene3D" id="3.40.50.300">
    <property type="entry name" value="P-loop containing nucleotide triphosphate hydrolases"/>
    <property type="match status" value="1"/>
</dbReference>
<evidence type="ECO:0000313" key="3">
    <source>
        <dbReference type="EMBL" id="KAG5653959.1"/>
    </source>
</evidence>
<feature type="domain" description="Novel STAND NTPase 1" evidence="2">
    <location>
        <begin position="162"/>
        <end position="319"/>
    </location>
</feature>